<dbReference type="Gene3D" id="3.40.50.11890">
    <property type="match status" value="1"/>
</dbReference>
<accession>A0A1G5RSC6</accession>
<keyword evidence="3" id="KW-0411">Iron-sulfur</keyword>
<keyword evidence="3" id="KW-0408">Iron</keyword>
<dbReference type="AlphaFoldDB" id="A0A1G5RSC6"/>
<proteinExistence type="inferred from homology"/>
<dbReference type="EMBL" id="FMWK01000002">
    <property type="protein sequence ID" value="SCZ77003.1"/>
    <property type="molecule type" value="Genomic_DNA"/>
</dbReference>
<comment type="similarity">
    <text evidence="2">Belongs to the FldB/FldC dehydratase alpha/beta subunit family.</text>
</comment>
<name>A0A1G5RSC6_PSEXY</name>
<evidence type="ECO:0000313" key="5">
    <source>
        <dbReference type="Proteomes" id="UP000199428"/>
    </source>
</evidence>
<evidence type="ECO:0000313" key="4">
    <source>
        <dbReference type="EMBL" id="SCZ77003.1"/>
    </source>
</evidence>
<dbReference type="GO" id="GO:0051536">
    <property type="term" value="F:iron-sulfur cluster binding"/>
    <property type="evidence" value="ECO:0007669"/>
    <property type="project" value="UniProtKB-KW"/>
</dbReference>
<keyword evidence="3" id="KW-0479">Metal-binding</keyword>
<gene>
    <name evidence="4" type="ORF">SAMN02910350_00557</name>
</gene>
<organism evidence="4 5">
    <name type="scientific">Pseudobutyrivibrio xylanivorans</name>
    <dbReference type="NCBI Taxonomy" id="185007"/>
    <lineage>
        <taxon>Bacteria</taxon>
        <taxon>Bacillati</taxon>
        <taxon>Bacillota</taxon>
        <taxon>Clostridia</taxon>
        <taxon>Lachnospirales</taxon>
        <taxon>Lachnospiraceae</taxon>
        <taxon>Pseudobutyrivibrio</taxon>
    </lineage>
</organism>
<dbReference type="PANTHER" id="PTHR30548">
    <property type="entry name" value="2-HYDROXYGLUTARYL-COA DEHYDRATASE, D-COMPONENT-RELATED"/>
    <property type="match status" value="1"/>
</dbReference>
<reference evidence="4 5" key="1">
    <citation type="submission" date="2016-10" db="EMBL/GenBank/DDBJ databases">
        <authorList>
            <person name="de Groot N.N."/>
        </authorList>
    </citation>
    <scope>NUCLEOTIDE SEQUENCE [LARGE SCALE GENOMIC DNA]</scope>
    <source>
        <strain evidence="4 5">DSM 10317</strain>
    </source>
</reference>
<comment type="cofactor">
    <cofactor evidence="1">
        <name>[4Fe-4S] cluster</name>
        <dbReference type="ChEBI" id="CHEBI:49883"/>
    </cofactor>
</comment>
<dbReference type="Pfam" id="PF06050">
    <property type="entry name" value="HGD-D"/>
    <property type="match status" value="1"/>
</dbReference>
<dbReference type="PANTHER" id="PTHR30548:SF1">
    <property type="entry name" value="DEHYDRATASE SUBUNIT MJ0007-RELATED"/>
    <property type="match status" value="1"/>
</dbReference>
<sequence length="516" mass="59585">MGKAVGSSQLGKLYSGDKKVFKHREWRGIKDTWYDYTRWLGIMAMLGKFMLYPKNVKGFFRYRWMLNYLAVPMMIDKHSMGLRGPQLRICREEYDLVASDVAKLLTKIFSMDQNLGAKPEKSKHVVLMDENEMTNIMCGFPNLEGLSWETASCYVCVLLQGDAMTHYLDVVQECGMPGDVCPMPASEAGICIDGDMPIFGKCAVQCNTTCDGSLMGNGVISRALERNGIPVHQLATPLRHTEPGVQDYAAQEVRNAIAFIEEQTGEKFDWDYYFECAKRINIGAQECTEWLELSKTDYPQVIGNNILLYRETEYMAIAGKVPAFAKLDKKITKMATEAYKNKTMLAKEYRHRAVIWGVQSQFYTDFVAWLLNCWGILPLFDMLTMVSLDPISEDDKEQAIYDMAHQYENMIMRNRTHGGYEVLLDDLWRYCEEFNADMVILWEHIACKALDGMHGMFEQQAREHGIKLVWVNHDLYDPRVIPRKNLRQDVNRYMRSVLREEPLDPTLEDYDDTNLW</sequence>
<evidence type="ECO:0000256" key="2">
    <source>
        <dbReference type="ARBA" id="ARBA00005806"/>
    </source>
</evidence>
<dbReference type="Proteomes" id="UP000199428">
    <property type="component" value="Unassembled WGS sequence"/>
</dbReference>
<protein>
    <submittedName>
        <fullName evidence="4">Benzoyl-CoA reductase/2-hydroxyglutaryl-CoA dehydratase subunit, BcrC/BadD/HgdB</fullName>
    </submittedName>
</protein>
<dbReference type="InterPro" id="IPR010327">
    <property type="entry name" value="FldB/FldC_alpha/beta"/>
</dbReference>
<evidence type="ECO:0000256" key="1">
    <source>
        <dbReference type="ARBA" id="ARBA00001966"/>
    </source>
</evidence>
<dbReference type="Gene3D" id="3.40.50.11900">
    <property type="match status" value="1"/>
</dbReference>
<dbReference type="GO" id="GO:0016836">
    <property type="term" value="F:hydro-lyase activity"/>
    <property type="evidence" value="ECO:0007669"/>
    <property type="project" value="UniProtKB-ARBA"/>
</dbReference>
<evidence type="ECO:0000256" key="3">
    <source>
        <dbReference type="ARBA" id="ARBA00023014"/>
    </source>
</evidence>
<dbReference type="RefSeq" id="WP_090161033.1">
    <property type="nucleotide sequence ID" value="NZ_FMWK01000002.1"/>
</dbReference>